<dbReference type="InterPro" id="IPR000086">
    <property type="entry name" value="NUDIX_hydrolase_dom"/>
</dbReference>
<evidence type="ECO:0000313" key="9">
    <source>
        <dbReference type="Proteomes" id="UP000540191"/>
    </source>
</evidence>
<comment type="cofactor">
    <cofactor evidence="2">
        <name>Mg(2+)</name>
        <dbReference type="ChEBI" id="CHEBI:18420"/>
    </cofactor>
</comment>
<evidence type="ECO:0000259" key="7">
    <source>
        <dbReference type="PROSITE" id="PS51462"/>
    </source>
</evidence>
<dbReference type="PANTHER" id="PTHR12318:SF0">
    <property type="entry name" value="ACYL-COENZYME A DIPHOSPHATASE NUDT19"/>
    <property type="match status" value="1"/>
</dbReference>
<comment type="caution">
    <text evidence="8">The sequence shown here is derived from an EMBL/GenBank/DDBJ whole genome shotgun (WGS) entry which is preliminary data.</text>
</comment>
<evidence type="ECO:0000256" key="1">
    <source>
        <dbReference type="ARBA" id="ARBA00001936"/>
    </source>
</evidence>
<evidence type="ECO:0000256" key="2">
    <source>
        <dbReference type="ARBA" id="ARBA00001946"/>
    </source>
</evidence>
<sequence length="311" mass="33578">MTPQPPDETTVPARPAASLLLTCEDGRAASEVFTLRRAGSMAFSAHATAFPGGRVDPSDALDAALWSDVDLADWARRLGLDAAAPEGALSELEALTPAEAAGRLLAAVVRETYEETGVLLARDATSGRPVRPEVVHALPEDTRSRLEAHDLGFGELLASHGLRPDVEALVPWSRWITPPGGPRRYDTVFFIVRLPAGQEPARLSSEAADHGWHRPEELLARFRAGEANLMTPTWWQLRHLQEALDDAEAGAAWAAIVRHGAAHAPVRAVMLSPRGEAADRRREFTHAAQYLADLAAFRSAARVAESPDNVL</sequence>
<name>A0A7W7GQK8_9MICC</name>
<dbReference type="InterPro" id="IPR039121">
    <property type="entry name" value="NUDT19"/>
</dbReference>
<dbReference type="SUPFAM" id="SSF55811">
    <property type="entry name" value="Nudix"/>
    <property type="match status" value="1"/>
</dbReference>
<feature type="domain" description="Nudix hydrolase" evidence="7">
    <location>
        <begin position="12"/>
        <end position="238"/>
    </location>
</feature>
<gene>
    <name evidence="8" type="ORF">HDA30_001970</name>
</gene>
<accession>A0A7W7GQK8</accession>
<proteinExistence type="predicted"/>
<dbReference type="PANTHER" id="PTHR12318">
    <property type="entry name" value="TESTOSTERONE-REGULATED PROTEIN RP2"/>
    <property type="match status" value="1"/>
</dbReference>
<comment type="cofactor">
    <cofactor evidence="1">
        <name>Mn(2+)</name>
        <dbReference type="ChEBI" id="CHEBI:29035"/>
    </cofactor>
</comment>
<evidence type="ECO:0000313" key="8">
    <source>
        <dbReference type="EMBL" id="MBB4736462.1"/>
    </source>
</evidence>
<dbReference type="GO" id="GO:0016818">
    <property type="term" value="F:hydrolase activity, acting on acid anhydrides, in phosphorus-containing anhydrides"/>
    <property type="evidence" value="ECO:0007669"/>
    <property type="project" value="InterPro"/>
</dbReference>
<dbReference type="Proteomes" id="UP000540191">
    <property type="component" value="Unassembled WGS sequence"/>
</dbReference>
<evidence type="ECO:0000256" key="5">
    <source>
        <dbReference type="ARBA" id="ARBA00022842"/>
    </source>
</evidence>
<keyword evidence="5" id="KW-0460">Magnesium</keyword>
<evidence type="ECO:0000256" key="6">
    <source>
        <dbReference type="ARBA" id="ARBA00023211"/>
    </source>
</evidence>
<protein>
    <submittedName>
        <fullName evidence="8">8-oxo-dGTP pyrophosphatase MutT (NUDIX family)</fullName>
    </submittedName>
</protein>
<keyword evidence="9" id="KW-1185">Reference proteome</keyword>
<dbReference type="InterPro" id="IPR015797">
    <property type="entry name" value="NUDIX_hydrolase-like_dom_sf"/>
</dbReference>
<dbReference type="RefSeq" id="WP_184242105.1">
    <property type="nucleotide sequence ID" value="NZ_JACHNA010000001.1"/>
</dbReference>
<reference evidence="8 9" key="1">
    <citation type="submission" date="2020-08" db="EMBL/GenBank/DDBJ databases">
        <title>Sequencing the genomes of 1000 actinobacteria strains.</title>
        <authorList>
            <person name="Klenk H.-P."/>
        </authorList>
    </citation>
    <scope>NUCLEOTIDE SEQUENCE [LARGE SCALE GENOMIC DNA]</scope>
    <source>
        <strain evidence="8 9">DSM 23974</strain>
    </source>
</reference>
<keyword evidence="6" id="KW-0464">Manganese</keyword>
<dbReference type="GO" id="GO:0046872">
    <property type="term" value="F:metal ion binding"/>
    <property type="evidence" value="ECO:0007669"/>
    <property type="project" value="UniProtKB-KW"/>
</dbReference>
<keyword evidence="4" id="KW-0378">Hydrolase</keyword>
<dbReference type="PROSITE" id="PS51462">
    <property type="entry name" value="NUDIX"/>
    <property type="match status" value="1"/>
</dbReference>
<dbReference type="AlphaFoldDB" id="A0A7W7GQK8"/>
<dbReference type="EMBL" id="JACHNA010000001">
    <property type="protein sequence ID" value="MBB4736462.1"/>
    <property type="molecule type" value="Genomic_DNA"/>
</dbReference>
<evidence type="ECO:0000256" key="4">
    <source>
        <dbReference type="ARBA" id="ARBA00022801"/>
    </source>
</evidence>
<dbReference type="Gene3D" id="3.90.79.10">
    <property type="entry name" value="Nucleoside Triphosphate Pyrophosphohydrolase"/>
    <property type="match status" value="1"/>
</dbReference>
<organism evidence="8 9">
    <name type="scientific">Micrococcus cohnii</name>
    <dbReference type="NCBI Taxonomy" id="993416"/>
    <lineage>
        <taxon>Bacteria</taxon>
        <taxon>Bacillati</taxon>
        <taxon>Actinomycetota</taxon>
        <taxon>Actinomycetes</taxon>
        <taxon>Micrococcales</taxon>
        <taxon>Micrococcaceae</taxon>
        <taxon>Micrococcus</taxon>
    </lineage>
</organism>
<dbReference type="CDD" id="cd18870">
    <property type="entry name" value="NUDIX_AcylCoAdiphos_Nudt19"/>
    <property type="match status" value="1"/>
</dbReference>
<keyword evidence="3" id="KW-0479">Metal-binding</keyword>
<evidence type="ECO:0000256" key="3">
    <source>
        <dbReference type="ARBA" id="ARBA00022723"/>
    </source>
</evidence>